<dbReference type="Proteomes" id="UP000631114">
    <property type="component" value="Unassembled WGS sequence"/>
</dbReference>
<comment type="caution">
    <text evidence="2">The sequence shown here is derived from an EMBL/GenBank/DDBJ whole genome shotgun (WGS) entry which is preliminary data.</text>
</comment>
<sequence length="243" mass="26777">MEVLRAHRDVGRGSLKKRRVEVTRDCTDKVVDRAFSLIKADQLAPLARPFPYPLCLGAGSTQNATGLVVNAEGTDSANVQPLEKESLNRTTFLLRADGPPPTWPGLSESEVVGLPIPTGGIFGIREEQRPYDVHDQSDPDAPVGTGGDRYDRSSSSPFLTETRFKLRLEPCGVRSKASRGDTPELAGGTTTVVPYRDRSGRRGSVLGVVLRIPMYRVPRSKRACRADHCRPILEWLERSHLIH</sequence>
<reference evidence="2 3" key="1">
    <citation type="submission" date="2020-10" db="EMBL/GenBank/DDBJ databases">
        <title>The Coptis chinensis genome and diversification of protoberbering-type alkaloids.</title>
        <authorList>
            <person name="Wang B."/>
            <person name="Shu S."/>
            <person name="Song C."/>
            <person name="Liu Y."/>
        </authorList>
    </citation>
    <scope>NUCLEOTIDE SEQUENCE [LARGE SCALE GENOMIC DNA]</scope>
    <source>
        <strain evidence="2">HL-2020</strain>
        <tissue evidence="2">Leaf</tissue>
    </source>
</reference>
<protein>
    <submittedName>
        <fullName evidence="2">Uncharacterized protein</fullName>
    </submittedName>
</protein>
<proteinExistence type="predicted"/>
<evidence type="ECO:0000313" key="3">
    <source>
        <dbReference type="Proteomes" id="UP000631114"/>
    </source>
</evidence>
<dbReference type="EMBL" id="JADFTS010000006">
    <property type="protein sequence ID" value="KAF9602519.1"/>
    <property type="molecule type" value="Genomic_DNA"/>
</dbReference>
<accession>A0A835HN76</accession>
<dbReference type="OrthoDB" id="1845069at2759"/>
<gene>
    <name evidence="2" type="ORF">IFM89_029818</name>
</gene>
<keyword evidence="3" id="KW-1185">Reference proteome</keyword>
<evidence type="ECO:0000256" key="1">
    <source>
        <dbReference type="SAM" id="MobiDB-lite"/>
    </source>
</evidence>
<evidence type="ECO:0000313" key="2">
    <source>
        <dbReference type="EMBL" id="KAF9602519.1"/>
    </source>
</evidence>
<dbReference type="AlphaFoldDB" id="A0A835HN76"/>
<name>A0A835HN76_9MAGN</name>
<feature type="region of interest" description="Disordered" evidence="1">
    <location>
        <begin position="131"/>
        <end position="156"/>
    </location>
</feature>
<organism evidence="2 3">
    <name type="scientific">Coptis chinensis</name>
    <dbReference type="NCBI Taxonomy" id="261450"/>
    <lineage>
        <taxon>Eukaryota</taxon>
        <taxon>Viridiplantae</taxon>
        <taxon>Streptophyta</taxon>
        <taxon>Embryophyta</taxon>
        <taxon>Tracheophyta</taxon>
        <taxon>Spermatophyta</taxon>
        <taxon>Magnoliopsida</taxon>
        <taxon>Ranunculales</taxon>
        <taxon>Ranunculaceae</taxon>
        <taxon>Coptidoideae</taxon>
        <taxon>Coptis</taxon>
    </lineage>
</organism>